<proteinExistence type="predicted"/>
<organism evidence="2 3">
    <name type="scientific">Pararhodobacter zhoushanensis</name>
    <dbReference type="NCBI Taxonomy" id="2479545"/>
    <lineage>
        <taxon>Bacteria</taxon>
        <taxon>Pseudomonadati</taxon>
        <taxon>Pseudomonadota</taxon>
        <taxon>Alphaproteobacteria</taxon>
        <taxon>Rhodobacterales</taxon>
        <taxon>Paracoccaceae</taxon>
        <taxon>Pararhodobacter</taxon>
    </lineage>
</organism>
<name>A0ABT3GVK2_9RHOB</name>
<feature type="domain" description="Aldehyde oxidase/xanthine dehydrogenase a/b hammerhead" evidence="1">
    <location>
        <begin position="236"/>
        <end position="314"/>
    </location>
</feature>
<dbReference type="InterPro" id="IPR037165">
    <property type="entry name" value="AldOxase/xan_DH_Mopterin-bd_sf"/>
</dbReference>
<dbReference type="InterPro" id="IPR008274">
    <property type="entry name" value="AldOxase/xan_DH_MoCoBD1"/>
</dbReference>
<evidence type="ECO:0000259" key="1">
    <source>
        <dbReference type="SMART" id="SM01008"/>
    </source>
</evidence>
<dbReference type="InterPro" id="IPR000674">
    <property type="entry name" value="Ald_Oxase/Xan_DH_a/b"/>
</dbReference>
<dbReference type="Gene3D" id="3.90.1170.50">
    <property type="entry name" value="Aldehyde oxidase/xanthine dehydrogenase, a/b hammerhead"/>
    <property type="match status" value="1"/>
</dbReference>
<dbReference type="Pfam" id="PF02738">
    <property type="entry name" value="MoCoBD_1"/>
    <property type="match status" value="1"/>
</dbReference>
<dbReference type="Gene3D" id="3.30.365.10">
    <property type="entry name" value="Aldehyde oxidase/xanthine dehydrogenase, molybdopterin binding domain"/>
    <property type="match status" value="4"/>
</dbReference>
<keyword evidence="3" id="KW-1185">Reference proteome</keyword>
<sequence>MSRLGKLTRRAFLIGSAAVAGGVAFGVYAVTRPAENPLHPREGATLNPYLIIDADGITVVTGRAEMGQGAQTTLAACLAEELDVDWESVRLMHGPKAAAYYNGAMLEGALPGPDYARPDWQRSLGETLGVIAKPLGIQVTGGSTSMRDGFERLRRAGASAREALKAVAADRLGVSVDRLSTESGAVVAPDGTRVPYAELAEAAAMIDAPQVEPRPRSEWRLLGTALPRPDMLAKVTGTAGFGVDTRLPGMKFASVRRSPRLGAAMTSHDPAPALATPGVEQVIDIGDGVAVVARNTWAAMQGARAVVCEWGEAPYPATSEAMTDRLLAAFDGSPDSTMRDDGDADAATGTVIEAEYRMPFLAHSTMEPMNATALFADGKLELWSPNQGPFVQARVAGEAIGIDGDDVTVNTTFMGGGFGRRIEADYAGIAAKVAHALPGTPVNVTWSREEDMTHDFYRPAAITRIRGAVVDGQAVLMDAQVSSPGLMAQAGGRMMGMGMMGADRSIVEGMFDQPYRIPNYRVRGYRADLDVPMGFWRSVGASHNGFAHESFIDELAHAAGRDPMDFRLELVRGESATAAGVLEAVRAMSGWDQPRAAGTGMGVALVWSFGTPVAQVIEVVQEGDAIRIARGWIACDPGIALDPGILQAQMEGAMIYGLSAAVHGQITFADGRVEQQNFPDYDALRMSGAPRIETRILQDNPHLGGAGEPGTPPAAAALANALFALTGERARALPLEGQFRFVL</sequence>
<dbReference type="InterPro" id="IPR012368">
    <property type="entry name" value="OxRdtase_Mopterin-bd_su_IorB"/>
</dbReference>
<dbReference type="Pfam" id="PF20256">
    <property type="entry name" value="MoCoBD_2"/>
    <property type="match status" value="2"/>
</dbReference>
<dbReference type="InterPro" id="IPR006311">
    <property type="entry name" value="TAT_signal"/>
</dbReference>
<protein>
    <submittedName>
        <fullName evidence="2">Molybdopterin-dependent oxidoreductase</fullName>
    </submittedName>
</protein>
<gene>
    <name evidence="2" type="ORF">OKW52_04560</name>
</gene>
<dbReference type="SUPFAM" id="SSF56003">
    <property type="entry name" value="Molybdenum cofactor-binding domain"/>
    <property type="match status" value="2"/>
</dbReference>
<dbReference type="Proteomes" id="UP001208938">
    <property type="component" value="Unassembled WGS sequence"/>
</dbReference>
<comment type="caution">
    <text evidence="2">The sequence shown here is derived from an EMBL/GenBank/DDBJ whole genome shotgun (WGS) entry which is preliminary data.</text>
</comment>
<dbReference type="PIRSF" id="PIRSF036389">
    <property type="entry name" value="IOR_B"/>
    <property type="match status" value="1"/>
</dbReference>
<accession>A0ABT3GVK2</accession>
<dbReference type="InterPro" id="IPR052516">
    <property type="entry name" value="N-heterocyclic_Hydroxylase"/>
</dbReference>
<dbReference type="InterPro" id="IPR046867">
    <property type="entry name" value="AldOxase/xan_DH_MoCoBD2"/>
</dbReference>
<dbReference type="PANTHER" id="PTHR47495">
    <property type="entry name" value="ALDEHYDE DEHYDROGENASE"/>
    <property type="match status" value="1"/>
</dbReference>
<reference evidence="2 3" key="1">
    <citation type="submission" date="2022-10" db="EMBL/GenBank/DDBJ databases">
        <title>Pararhodobacter sp. nov., isolated from marine algae.</title>
        <authorList>
            <person name="Choi B.J."/>
            <person name="Kim J.M."/>
            <person name="Lee J.K."/>
            <person name="Choi D.G."/>
            <person name="Jeon C.O."/>
        </authorList>
    </citation>
    <scope>NUCLEOTIDE SEQUENCE [LARGE SCALE GENOMIC DNA]</scope>
    <source>
        <strain evidence="2 3">ZQ420</strain>
    </source>
</reference>
<evidence type="ECO:0000313" key="2">
    <source>
        <dbReference type="EMBL" id="MCW1931550.1"/>
    </source>
</evidence>
<dbReference type="RefSeq" id="WP_264504656.1">
    <property type="nucleotide sequence ID" value="NZ_JAPDFL010000001.1"/>
</dbReference>
<dbReference type="PROSITE" id="PS51318">
    <property type="entry name" value="TAT"/>
    <property type="match status" value="1"/>
</dbReference>
<dbReference type="PANTHER" id="PTHR47495:SF2">
    <property type="entry name" value="ALDEHYDE DEHYDROGENASE"/>
    <property type="match status" value="1"/>
</dbReference>
<evidence type="ECO:0000313" key="3">
    <source>
        <dbReference type="Proteomes" id="UP001208938"/>
    </source>
</evidence>
<dbReference type="SMART" id="SM01008">
    <property type="entry name" value="Ald_Xan_dh_C"/>
    <property type="match status" value="1"/>
</dbReference>
<dbReference type="EMBL" id="JAPDFL010000001">
    <property type="protein sequence ID" value="MCW1931550.1"/>
    <property type="molecule type" value="Genomic_DNA"/>
</dbReference>